<name>A0ABN2Z9I8_9MICC</name>
<accession>A0ABN2Z9I8</accession>
<feature type="transmembrane region" description="Helical" evidence="1">
    <location>
        <begin position="12"/>
        <end position="37"/>
    </location>
</feature>
<dbReference type="EMBL" id="BAAAQB010000035">
    <property type="protein sequence ID" value="GAA2138849.1"/>
    <property type="molecule type" value="Genomic_DNA"/>
</dbReference>
<gene>
    <name evidence="2" type="ORF">GCM10009825_25510</name>
</gene>
<evidence type="ECO:0000256" key="1">
    <source>
        <dbReference type="SAM" id="Phobius"/>
    </source>
</evidence>
<keyword evidence="1" id="KW-0812">Transmembrane</keyword>
<feature type="transmembrane region" description="Helical" evidence="1">
    <location>
        <begin position="49"/>
        <end position="70"/>
    </location>
</feature>
<keyword evidence="1" id="KW-0472">Membrane</keyword>
<feature type="transmembrane region" description="Helical" evidence="1">
    <location>
        <begin position="77"/>
        <end position="97"/>
    </location>
</feature>
<evidence type="ECO:0000313" key="3">
    <source>
        <dbReference type="Proteomes" id="UP001500102"/>
    </source>
</evidence>
<protein>
    <recommendedName>
        <fullName evidence="4">ABC transporter permease</fullName>
    </recommendedName>
</protein>
<reference evidence="2 3" key="1">
    <citation type="journal article" date="2019" name="Int. J. Syst. Evol. Microbiol.">
        <title>The Global Catalogue of Microorganisms (GCM) 10K type strain sequencing project: providing services to taxonomists for standard genome sequencing and annotation.</title>
        <authorList>
            <consortium name="The Broad Institute Genomics Platform"/>
            <consortium name="The Broad Institute Genome Sequencing Center for Infectious Disease"/>
            <person name="Wu L."/>
            <person name="Ma J."/>
        </authorList>
    </citation>
    <scope>NUCLEOTIDE SEQUENCE [LARGE SCALE GENOMIC DNA]</scope>
    <source>
        <strain evidence="2 3">JCM 15921</strain>
    </source>
</reference>
<evidence type="ECO:0008006" key="4">
    <source>
        <dbReference type="Google" id="ProtNLM"/>
    </source>
</evidence>
<keyword evidence="3" id="KW-1185">Reference proteome</keyword>
<proteinExistence type="predicted"/>
<comment type="caution">
    <text evidence="2">The sequence shown here is derived from an EMBL/GenBank/DDBJ whole genome shotgun (WGS) entry which is preliminary data.</text>
</comment>
<keyword evidence="1" id="KW-1133">Transmembrane helix</keyword>
<organism evidence="2 3">
    <name type="scientific">Arthrobacter humicola</name>
    <dbReference type="NCBI Taxonomy" id="409291"/>
    <lineage>
        <taxon>Bacteria</taxon>
        <taxon>Bacillati</taxon>
        <taxon>Actinomycetota</taxon>
        <taxon>Actinomycetes</taxon>
        <taxon>Micrococcales</taxon>
        <taxon>Micrococcaceae</taxon>
        <taxon>Arthrobacter</taxon>
    </lineage>
</organism>
<dbReference type="Proteomes" id="UP001500102">
    <property type="component" value="Unassembled WGS sequence"/>
</dbReference>
<evidence type="ECO:0000313" key="2">
    <source>
        <dbReference type="EMBL" id="GAA2138849.1"/>
    </source>
</evidence>
<sequence>MGLPDTGFGRLALLLAVLGPVLIVGIGWFGIVLGVNLGTTNEYHALNSVGWFVTVMVAVIAVVLWTDLLWGREDSAAVGVATVLYSILLIMLFPLAIEAASQTPLL</sequence>